<dbReference type="RefSeq" id="WP_117558311.1">
    <property type="nucleotide sequence ID" value="NZ_JADNAW010000103.1"/>
</dbReference>
<comment type="caution">
    <text evidence="1">The sequence shown here is derived from an EMBL/GenBank/DDBJ whole genome shotgun (WGS) entry which is preliminary data.</text>
</comment>
<protein>
    <submittedName>
        <fullName evidence="1">Uncharacterized protein</fullName>
    </submittedName>
</protein>
<dbReference type="EMBL" id="QSOV01000012">
    <property type="protein sequence ID" value="RGJ22199.1"/>
    <property type="molecule type" value="Genomic_DNA"/>
</dbReference>
<proteinExistence type="predicted"/>
<sequence length="119" mass="13766">MSIDSMLSRVKGNCLTLQDLELNTRKLNLGDEVIIPVELMDEYNEKEYPNGIKAVVVQRCKNHIVFRLQFGYNRSILKVDCDPIIITRPSNFSVYDENMSQRDVLDALAKSKQEEKENE</sequence>
<gene>
    <name evidence="1" type="ORF">DXD67_10960</name>
</gene>
<accession>A0A3E4GNK0</accession>
<dbReference type="AlphaFoldDB" id="A0A3E4GNK0"/>
<reference evidence="1 2" key="1">
    <citation type="submission" date="2018-08" db="EMBL/GenBank/DDBJ databases">
        <title>A genome reference for cultivated species of the human gut microbiota.</title>
        <authorList>
            <person name="Zou Y."/>
            <person name="Xue W."/>
            <person name="Luo G."/>
        </authorList>
    </citation>
    <scope>NUCLEOTIDE SEQUENCE [LARGE SCALE GENOMIC DNA]</scope>
    <source>
        <strain evidence="1 2">TM07-19</strain>
    </source>
</reference>
<dbReference type="Proteomes" id="UP000260655">
    <property type="component" value="Unassembled WGS sequence"/>
</dbReference>
<organism evidence="1 2">
    <name type="scientific">Coprococcus comes</name>
    <dbReference type="NCBI Taxonomy" id="410072"/>
    <lineage>
        <taxon>Bacteria</taxon>
        <taxon>Bacillati</taxon>
        <taxon>Bacillota</taxon>
        <taxon>Clostridia</taxon>
        <taxon>Lachnospirales</taxon>
        <taxon>Lachnospiraceae</taxon>
        <taxon>Coprococcus</taxon>
    </lineage>
</organism>
<name>A0A3E4GNK0_9FIRM</name>
<evidence type="ECO:0000313" key="2">
    <source>
        <dbReference type="Proteomes" id="UP000260655"/>
    </source>
</evidence>
<evidence type="ECO:0000313" key="1">
    <source>
        <dbReference type="EMBL" id="RGJ22199.1"/>
    </source>
</evidence>